<dbReference type="RefSeq" id="WP_197529028.1">
    <property type="nucleotide sequence ID" value="NZ_CP036278.1"/>
</dbReference>
<evidence type="ECO:0000313" key="7">
    <source>
        <dbReference type="Proteomes" id="UP000315750"/>
    </source>
</evidence>
<evidence type="ECO:0000256" key="3">
    <source>
        <dbReference type="ARBA" id="ARBA00023274"/>
    </source>
</evidence>
<name>A0A518AL56_9BACT</name>
<dbReference type="GO" id="GO:0070181">
    <property type="term" value="F:small ribosomal subunit rRNA binding"/>
    <property type="evidence" value="ECO:0007669"/>
    <property type="project" value="TreeGrafter"/>
</dbReference>
<keyword evidence="4" id="KW-0699">rRNA-binding</keyword>
<dbReference type="GO" id="GO:0022627">
    <property type="term" value="C:cytosolic small ribosomal subunit"/>
    <property type="evidence" value="ECO:0007669"/>
    <property type="project" value="TreeGrafter"/>
</dbReference>
<evidence type="ECO:0000313" key="6">
    <source>
        <dbReference type="EMBL" id="QDU55468.1"/>
    </source>
</evidence>
<comment type="function">
    <text evidence="4">Binds as a heterodimer with protein bS6 to the central domain of the 16S rRNA, where it helps stabilize the platform of the 30S subunit.</text>
</comment>
<dbReference type="KEGG" id="amuc:Pan181_16570"/>
<reference evidence="6 7" key="1">
    <citation type="submission" date="2019-02" db="EMBL/GenBank/DDBJ databases">
        <title>Deep-cultivation of Planctomycetes and their phenomic and genomic characterization uncovers novel biology.</title>
        <authorList>
            <person name="Wiegand S."/>
            <person name="Jogler M."/>
            <person name="Boedeker C."/>
            <person name="Pinto D."/>
            <person name="Vollmers J."/>
            <person name="Rivas-Marin E."/>
            <person name="Kohn T."/>
            <person name="Peeters S.H."/>
            <person name="Heuer A."/>
            <person name="Rast P."/>
            <person name="Oberbeckmann S."/>
            <person name="Bunk B."/>
            <person name="Jeske O."/>
            <person name="Meyerdierks A."/>
            <person name="Storesund J.E."/>
            <person name="Kallscheuer N."/>
            <person name="Luecker S."/>
            <person name="Lage O.M."/>
            <person name="Pohl T."/>
            <person name="Merkel B.J."/>
            <person name="Hornburger P."/>
            <person name="Mueller R.-W."/>
            <person name="Bruemmer F."/>
            <person name="Labrenz M."/>
            <person name="Spormann A.M."/>
            <person name="Op den Camp H."/>
            <person name="Overmann J."/>
            <person name="Amann R."/>
            <person name="Jetten M.S.M."/>
            <person name="Mascher T."/>
            <person name="Medema M.H."/>
            <person name="Devos D.P."/>
            <person name="Kaster A.-K."/>
            <person name="Ovreas L."/>
            <person name="Rohde M."/>
            <person name="Galperin M.Y."/>
            <person name="Jogler C."/>
        </authorList>
    </citation>
    <scope>NUCLEOTIDE SEQUENCE [LARGE SCALE GENOMIC DNA]</scope>
    <source>
        <strain evidence="6 7">Pan181</strain>
    </source>
</reference>
<dbReference type="GO" id="GO:0006412">
    <property type="term" value="P:translation"/>
    <property type="evidence" value="ECO:0007669"/>
    <property type="project" value="UniProtKB-UniRule"/>
</dbReference>
<dbReference type="HAMAP" id="MF_00270">
    <property type="entry name" value="Ribosomal_bS18"/>
    <property type="match status" value="1"/>
</dbReference>
<evidence type="ECO:0000256" key="4">
    <source>
        <dbReference type="HAMAP-Rule" id="MF_00270"/>
    </source>
</evidence>
<keyword evidence="2 4" id="KW-0689">Ribosomal protein</keyword>
<dbReference type="GO" id="GO:0003735">
    <property type="term" value="F:structural constituent of ribosome"/>
    <property type="evidence" value="ECO:0007669"/>
    <property type="project" value="InterPro"/>
</dbReference>
<comment type="similarity">
    <text evidence="1 4 5">Belongs to the bacterial ribosomal protein bS18 family.</text>
</comment>
<dbReference type="NCBIfam" id="TIGR00165">
    <property type="entry name" value="S18"/>
    <property type="match status" value="1"/>
</dbReference>
<evidence type="ECO:0000256" key="1">
    <source>
        <dbReference type="ARBA" id="ARBA00005589"/>
    </source>
</evidence>
<organism evidence="6 7">
    <name type="scientific">Aeoliella mucimassa</name>
    <dbReference type="NCBI Taxonomy" id="2527972"/>
    <lineage>
        <taxon>Bacteria</taxon>
        <taxon>Pseudomonadati</taxon>
        <taxon>Planctomycetota</taxon>
        <taxon>Planctomycetia</taxon>
        <taxon>Pirellulales</taxon>
        <taxon>Lacipirellulaceae</taxon>
        <taxon>Aeoliella</taxon>
    </lineage>
</organism>
<dbReference type="InterPro" id="IPR001648">
    <property type="entry name" value="Ribosomal_bS18"/>
</dbReference>
<comment type="subunit">
    <text evidence="4">Part of the 30S ribosomal subunit. Forms a tight heterodimer with protein bS6.</text>
</comment>
<evidence type="ECO:0000256" key="5">
    <source>
        <dbReference type="RuleBase" id="RU003910"/>
    </source>
</evidence>
<protein>
    <recommendedName>
        <fullName evidence="4">Small ribosomal subunit protein bS18</fullName>
    </recommendedName>
</protein>
<dbReference type="PANTHER" id="PTHR13479:SF40">
    <property type="entry name" value="SMALL RIBOSOMAL SUBUNIT PROTEIN BS18M"/>
    <property type="match status" value="1"/>
</dbReference>
<gene>
    <name evidence="4 6" type="primary">rpsR</name>
    <name evidence="6" type="ORF">Pan181_16570</name>
</gene>
<dbReference type="InterPro" id="IPR036870">
    <property type="entry name" value="Ribosomal_bS18_sf"/>
</dbReference>
<dbReference type="PRINTS" id="PR00974">
    <property type="entry name" value="RIBOSOMALS18"/>
</dbReference>
<dbReference type="Gene3D" id="4.10.640.10">
    <property type="entry name" value="Ribosomal protein S18"/>
    <property type="match status" value="1"/>
</dbReference>
<dbReference type="AlphaFoldDB" id="A0A518AL56"/>
<dbReference type="Pfam" id="PF01084">
    <property type="entry name" value="Ribosomal_S18"/>
    <property type="match status" value="1"/>
</dbReference>
<sequence>MAKRRSSAKKAPKKDPIYVDGVKPRPMYVDYKDLELLGKLTNRHGRIVSRRKTGCNAASQHAVSKAIKRARFMALMPYVGD</sequence>
<proteinExistence type="inferred from homology"/>
<dbReference type="Proteomes" id="UP000315750">
    <property type="component" value="Chromosome"/>
</dbReference>
<keyword evidence="4" id="KW-0694">RNA-binding</keyword>
<dbReference type="PANTHER" id="PTHR13479">
    <property type="entry name" value="30S RIBOSOMAL PROTEIN S18"/>
    <property type="match status" value="1"/>
</dbReference>
<evidence type="ECO:0000256" key="2">
    <source>
        <dbReference type="ARBA" id="ARBA00022980"/>
    </source>
</evidence>
<dbReference type="EMBL" id="CP036278">
    <property type="protein sequence ID" value="QDU55468.1"/>
    <property type="molecule type" value="Genomic_DNA"/>
</dbReference>
<dbReference type="SUPFAM" id="SSF46911">
    <property type="entry name" value="Ribosomal protein S18"/>
    <property type="match status" value="1"/>
</dbReference>
<accession>A0A518AL56</accession>
<keyword evidence="7" id="KW-1185">Reference proteome</keyword>
<keyword evidence="3 4" id="KW-0687">Ribonucleoprotein</keyword>